<dbReference type="AlphaFoldDB" id="A0A1M5PLP2"/>
<dbReference type="EMBL" id="FQUQ01000010">
    <property type="protein sequence ID" value="SHH02672.1"/>
    <property type="molecule type" value="Genomic_DNA"/>
</dbReference>
<evidence type="ECO:0000313" key="2">
    <source>
        <dbReference type="Proteomes" id="UP000184287"/>
    </source>
</evidence>
<organism evidence="1 2">
    <name type="scientific">Pedobacter caeni</name>
    <dbReference type="NCBI Taxonomy" id="288992"/>
    <lineage>
        <taxon>Bacteria</taxon>
        <taxon>Pseudomonadati</taxon>
        <taxon>Bacteroidota</taxon>
        <taxon>Sphingobacteriia</taxon>
        <taxon>Sphingobacteriales</taxon>
        <taxon>Sphingobacteriaceae</taxon>
        <taxon>Pedobacter</taxon>
    </lineage>
</organism>
<protein>
    <submittedName>
        <fullName evidence="1">Uncharacterized protein</fullName>
    </submittedName>
</protein>
<gene>
    <name evidence="1" type="ORF">SAMN04488522_1104</name>
</gene>
<accession>A0A1M5PLP2</accession>
<sequence length="189" mass="21328">MYVLLFLFFYKMNASITPPDHQKIIVTIIEFLREIGLDVLLEEHEGDSFLPGIRIKSGGLSIDPSQVLYPGDILHEAGHLATVPYAVRSELDGVLPDIDLHRGAELMSLAWSYAACLKLQLTPEIVFHADGYKGDSEHLIRNFEEGIYIGLPMLQYQQMAYDEKNAANLNVKPFPYMQNWVCIKEEGSA</sequence>
<dbReference type="STRING" id="288992.SAMN04488522_1104"/>
<reference evidence="2" key="1">
    <citation type="submission" date="2016-11" db="EMBL/GenBank/DDBJ databases">
        <authorList>
            <person name="Varghese N."/>
            <person name="Submissions S."/>
        </authorList>
    </citation>
    <scope>NUCLEOTIDE SEQUENCE [LARGE SCALE GENOMIC DNA]</scope>
    <source>
        <strain evidence="2">DSM 16990</strain>
    </source>
</reference>
<dbReference type="Proteomes" id="UP000184287">
    <property type="component" value="Unassembled WGS sequence"/>
</dbReference>
<proteinExistence type="predicted"/>
<evidence type="ECO:0000313" key="1">
    <source>
        <dbReference type="EMBL" id="SHH02672.1"/>
    </source>
</evidence>
<keyword evidence="2" id="KW-1185">Reference proteome</keyword>
<name>A0A1M5PLP2_9SPHI</name>